<reference evidence="3 4" key="1">
    <citation type="submission" date="2021-03" db="EMBL/GenBank/DDBJ databases">
        <title>Novel species identification of genus Shewanella.</title>
        <authorList>
            <person name="Liu G."/>
            <person name="Zhang Q."/>
        </authorList>
    </citation>
    <scope>NUCLEOTIDE SEQUENCE [LARGE SCALE GENOMIC DNA]</scope>
    <source>
        <strain evidence="3 4">FJAT-51800</strain>
    </source>
</reference>
<dbReference type="InterPro" id="IPR052069">
    <property type="entry name" value="Ca-reg_mRNA-binding_domain"/>
</dbReference>
<protein>
    <submittedName>
        <fullName evidence="3">Cold shock and DUF1294 domain-containing protein</fullName>
    </submittedName>
</protein>
<dbReference type="RefSeq" id="WP_207355751.1">
    <property type="nucleotide sequence ID" value="NZ_CP071503.1"/>
</dbReference>
<feature type="domain" description="CSD" evidence="2">
    <location>
        <begin position="2"/>
        <end position="67"/>
    </location>
</feature>
<evidence type="ECO:0000256" key="1">
    <source>
        <dbReference type="SAM" id="Phobius"/>
    </source>
</evidence>
<evidence type="ECO:0000259" key="2">
    <source>
        <dbReference type="PROSITE" id="PS51857"/>
    </source>
</evidence>
<accession>A0ABX7QV71</accession>
<feature type="transmembrane region" description="Helical" evidence="1">
    <location>
        <begin position="94"/>
        <end position="110"/>
    </location>
</feature>
<proteinExistence type="predicted"/>
<keyword evidence="1" id="KW-0472">Membrane</keyword>
<keyword evidence="4" id="KW-1185">Reference proteome</keyword>
<feature type="transmembrane region" description="Helical" evidence="1">
    <location>
        <begin position="183"/>
        <end position="201"/>
    </location>
</feature>
<dbReference type="Proteomes" id="UP000662770">
    <property type="component" value="Chromosome"/>
</dbReference>
<dbReference type="PANTHER" id="PTHR12962:SF1">
    <property type="entry name" value="COLD SHOCK DOMAIN-CONTAINING PROTEIN CG9705"/>
    <property type="match status" value="1"/>
</dbReference>
<sequence>MKGKGHLSQWHDERGFGFITPVSGDKPVFLHIKEMANKSRRPAVGELLSYELTQDDKGRWQALNAMTIEDKQLLRQQTKQRQQKQQQYQAGRSYWVWSWCLWPVLALASWQHWLPLYTPLWYLAMSLICYIAYAKDKAAARDNSWRIAESTLQIQALLGGWPGALLAQHQLRHKSVKTEFRQLFWLMVILNIAALFALFHYRAQLPVSWY</sequence>
<dbReference type="InterPro" id="IPR012340">
    <property type="entry name" value="NA-bd_OB-fold"/>
</dbReference>
<dbReference type="InterPro" id="IPR010718">
    <property type="entry name" value="DUF1294"/>
</dbReference>
<organism evidence="3 4">
    <name type="scientific">Shewanella avicenniae</name>
    <dbReference type="NCBI Taxonomy" id="2814294"/>
    <lineage>
        <taxon>Bacteria</taxon>
        <taxon>Pseudomonadati</taxon>
        <taxon>Pseudomonadota</taxon>
        <taxon>Gammaproteobacteria</taxon>
        <taxon>Alteromonadales</taxon>
        <taxon>Shewanellaceae</taxon>
        <taxon>Shewanella</taxon>
    </lineage>
</organism>
<dbReference type="EMBL" id="CP071503">
    <property type="protein sequence ID" value="QSX34551.1"/>
    <property type="molecule type" value="Genomic_DNA"/>
</dbReference>
<keyword evidence="1" id="KW-0812">Transmembrane</keyword>
<dbReference type="Gene3D" id="2.40.50.140">
    <property type="entry name" value="Nucleic acid-binding proteins"/>
    <property type="match status" value="1"/>
</dbReference>
<dbReference type="Pfam" id="PF00313">
    <property type="entry name" value="CSD"/>
    <property type="match status" value="1"/>
</dbReference>
<gene>
    <name evidence="3" type="ORF">JYB87_04690</name>
</gene>
<dbReference type="PANTHER" id="PTHR12962">
    <property type="entry name" value="CALCIUM-REGULATED HEAT STABLE PROTEIN CRHSP-24-RELATED"/>
    <property type="match status" value="1"/>
</dbReference>
<dbReference type="PROSITE" id="PS51857">
    <property type="entry name" value="CSD_2"/>
    <property type="match status" value="1"/>
</dbReference>
<feature type="transmembrane region" description="Helical" evidence="1">
    <location>
        <begin position="116"/>
        <end position="133"/>
    </location>
</feature>
<dbReference type="InterPro" id="IPR002059">
    <property type="entry name" value="CSP_DNA-bd"/>
</dbReference>
<name>A0ABX7QV71_9GAMM</name>
<evidence type="ECO:0000313" key="3">
    <source>
        <dbReference type="EMBL" id="QSX34551.1"/>
    </source>
</evidence>
<dbReference type="SUPFAM" id="SSF50249">
    <property type="entry name" value="Nucleic acid-binding proteins"/>
    <property type="match status" value="1"/>
</dbReference>
<keyword evidence="1" id="KW-1133">Transmembrane helix</keyword>
<dbReference type="Pfam" id="PF06961">
    <property type="entry name" value="DUF1294"/>
    <property type="match status" value="1"/>
</dbReference>
<evidence type="ECO:0000313" key="4">
    <source>
        <dbReference type="Proteomes" id="UP000662770"/>
    </source>
</evidence>